<evidence type="ECO:0000256" key="1">
    <source>
        <dbReference type="ARBA" id="ARBA00022729"/>
    </source>
</evidence>
<dbReference type="InterPro" id="IPR009003">
    <property type="entry name" value="Peptidase_S1_PA"/>
</dbReference>
<sequence>MRTLSRSLLAVAAAGAVVAATVLLAGPAGAMGRPPLEAATQSGVPGTVELATLTADAGYWTADRMRHARPADQLATRAYRQDRKEGLLGGLGDITGVPLLRPSTKAAVAGLTPVAHIGKVFFTLSGVDYVCSGNVVTSHNRDVVATAGHCVNAGPGAYATNWTFVPAYDNGSAPYGKWTARKLVTTSQWAKNGDINYDTGFAVLTSRYGRHISDAVGASGVGFSQPKAQTYTLYGYPAGSPFDGETLQTCNGKASSDSYGSTSDQGVSCDMTGGSSGGPWLLGAGSGGAQQSINSFGYDSVADRMFGPYWGSAIQGAYTSAGTS</sequence>
<dbReference type="SUPFAM" id="SSF50494">
    <property type="entry name" value="Trypsin-like serine proteases"/>
    <property type="match status" value="1"/>
</dbReference>
<keyword evidence="1 2" id="KW-0732">Signal</keyword>
<reference evidence="3 4" key="1">
    <citation type="journal article" date="2019" name="Int. J. Syst. Evol. Microbiol.">
        <title>The Global Catalogue of Microorganisms (GCM) 10K type strain sequencing project: providing services to taxonomists for standard genome sequencing and annotation.</title>
        <authorList>
            <consortium name="The Broad Institute Genomics Platform"/>
            <consortium name="The Broad Institute Genome Sequencing Center for Infectious Disease"/>
            <person name="Wu L."/>
            <person name="Ma J."/>
        </authorList>
    </citation>
    <scope>NUCLEOTIDE SEQUENCE [LARGE SCALE GENOMIC DNA]</scope>
    <source>
        <strain evidence="3 4">JCM 14718</strain>
    </source>
</reference>
<name>A0ABN2H4E2_9ACTN</name>
<evidence type="ECO:0000256" key="2">
    <source>
        <dbReference type="SAM" id="SignalP"/>
    </source>
</evidence>
<comment type="caution">
    <text evidence="3">The sequence shown here is derived from an EMBL/GenBank/DDBJ whole genome shotgun (WGS) entry which is preliminary data.</text>
</comment>
<evidence type="ECO:0000313" key="4">
    <source>
        <dbReference type="Proteomes" id="UP001500618"/>
    </source>
</evidence>
<proteinExistence type="predicted"/>
<dbReference type="InterPro" id="IPR050966">
    <property type="entry name" value="Glutamyl_endopeptidase"/>
</dbReference>
<dbReference type="EMBL" id="BAAANY010000010">
    <property type="protein sequence ID" value="GAA1681786.1"/>
    <property type="molecule type" value="Genomic_DNA"/>
</dbReference>
<organism evidence="3 4">
    <name type="scientific">Fodinicola feengrottensis</name>
    <dbReference type="NCBI Taxonomy" id="435914"/>
    <lineage>
        <taxon>Bacteria</taxon>
        <taxon>Bacillati</taxon>
        <taxon>Actinomycetota</taxon>
        <taxon>Actinomycetes</taxon>
        <taxon>Mycobacteriales</taxon>
        <taxon>Fodinicola</taxon>
    </lineage>
</organism>
<dbReference type="Gene3D" id="2.40.10.10">
    <property type="entry name" value="Trypsin-like serine proteases"/>
    <property type="match status" value="2"/>
</dbReference>
<feature type="chain" id="PRO_5047006588" evidence="2">
    <location>
        <begin position="20"/>
        <end position="324"/>
    </location>
</feature>
<gene>
    <name evidence="3" type="ORF">GCM10009765_33660</name>
</gene>
<dbReference type="Proteomes" id="UP001500618">
    <property type="component" value="Unassembled WGS sequence"/>
</dbReference>
<feature type="signal peptide" evidence="2">
    <location>
        <begin position="1"/>
        <end position="19"/>
    </location>
</feature>
<dbReference type="InterPro" id="IPR043504">
    <property type="entry name" value="Peptidase_S1_PA_chymotrypsin"/>
</dbReference>
<protein>
    <submittedName>
        <fullName evidence="3">Peptidase</fullName>
    </submittedName>
</protein>
<dbReference type="PANTHER" id="PTHR15462">
    <property type="entry name" value="SERINE PROTEASE"/>
    <property type="match status" value="1"/>
</dbReference>
<dbReference type="RefSeq" id="WP_344311220.1">
    <property type="nucleotide sequence ID" value="NZ_BAAANY010000010.1"/>
</dbReference>
<evidence type="ECO:0000313" key="3">
    <source>
        <dbReference type="EMBL" id="GAA1681786.1"/>
    </source>
</evidence>
<accession>A0ABN2H4E2</accession>
<keyword evidence="4" id="KW-1185">Reference proteome</keyword>